<sequence>MTKRALDKKLADQLQSINKLDRNNARDIQSSCSNQTDCGSNGPDKPRQEAKASVLNRDIDMNSSKEEPFSAEKSNDYIPSASEASLDSNLESFEGYTQGPCSITTEVHENQSYDNDME</sequence>
<gene>
    <name evidence="2" type="ORF">ILUMI_11226</name>
</gene>
<dbReference type="AlphaFoldDB" id="A0A8K0D0V7"/>
<evidence type="ECO:0000313" key="2">
    <source>
        <dbReference type="EMBL" id="KAF2894947.1"/>
    </source>
</evidence>
<name>A0A8K0D0V7_IGNLU</name>
<feature type="region of interest" description="Disordered" evidence="1">
    <location>
        <begin position="21"/>
        <end position="77"/>
    </location>
</feature>
<reference evidence="2" key="1">
    <citation type="submission" date="2019-08" db="EMBL/GenBank/DDBJ databases">
        <title>The genome of the North American firefly Photinus pyralis.</title>
        <authorList>
            <consortium name="Photinus pyralis genome working group"/>
            <person name="Fallon T.R."/>
            <person name="Sander Lower S.E."/>
            <person name="Weng J.-K."/>
        </authorList>
    </citation>
    <scope>NUCLEOTIDE SEQUENCE</scope>
    <source>
        <strain evidence="2">TRF0915ILg1</strain>
        <tissue evidence="2">Whole body</tissue>
    </source>
</reference>
<dbReference type="Proteomes" id="UP000801492">
    <property type="component" value="Unassembled WGS sequence"/>
</dbReference>
<evidence type="ECO:0000313" key="3">
    <source>
        <dbReference type="Proteomes" id="UP000801492"/>
    </source>
</evidence>
<feature type="non-terminal residue" evidence="2">
    <location>
        <position position="1"/>
    </location>
</feature>
<proteinExistence type="predicted"/>
<protein>
    <submittedName>
        <fullName evidence="2">Uncharacterized protein</fullName>
    </submittedName>
</protein>
<evidence type="ECO:0000256" key="1">
    <source>
        <dbReference type="SAM" id="MobiDB-lite"/>
    </source>
</evidence>
<keyword evidence="3" id="KW-1185">Reference proteome</keyword>
<accession>A0A8K0D0V7</accession>
<organism evidence="2 3">
    <name type="scientific">Ignelater luminosus</name>
    <name type="common">Cucubano</name>
    <name type="synonym">Pyrophorus luminosus</name>
    <dbReference type="NCBI Taxonomy" id="2038154"/>
    <lineage>
        <taxon>Eukaryota</taxon>
        <taxon>Metazoa</taxon>
        <taxon>Ecdysozoa</taxon>
        <taxon>Arthropoda</taxon>
        <taxon>Hexapoda</taxon>
        <taxon>Insecta</taxon>
        <taxon>Pterygota</taxon>
        <taxon>Neoptera</taxon>
        <taxon>Endopterygota</taxon>
        <taxon>Coleoptera</taxon>
        <taxon>Polyphaga</taxon>
        <taxon>Elateriformia</taxon>
        <taxon>Elateroidea</taxon>
        <taxon>Elateridae</taxon>
        <taxon>Agrypninae</taxon>
        <taxon>Pyrophorini</taxon>
        <taxon>Ignelater</taxon>
    </lineage>
</organism>
<feature type="compositionally biased region" description="Polar residues" evidence="1">
    <location>
        <begin position="26"/>
        <end position="39"/>
    </location>
</feature>
<comment type="caution">
    <text evidence="2">The sequence shown here is derived from an EMBL/GenBank/DDBJ whole genome shotgun (WGS) entry which is preliminary data.</text>
</comment>
<feature type="compositionally biased region" description="Basic and acidic residues" evidence="1">
    <location>
        <begin position="57"/>
        <end position="75"/>
    </location>
</feature>
<dbReference type="EMBL" id="VTPC01006404">
    <property type="protein sequence ID" value="KAF2894947.1"/>
    <property type="molecule type" value="Genomic_DNA"/>
</dbReference>
<feature type="region of interest" description="Disordered" evidence="1">
    <location>
        <begin position="97"/>
        <end position="118"/>
    </location>
</feature>